<keyword evidence="2" id="KW-1185">Reference proteome</keyword>
<name>A0A4Y2JCH5_ARAVE</name>
<sequence length="129" mass="14936">MALSFKLKRLAYGRQDNRKTHGGQVYPIVIGICGQNRMTIEDAWSLSETQKAQLEDADIRPILEKKLKSAVRPYWQEIALESPATKRDPAENELQLIYKKVQLRDCGDLADSTTVFLRWIKQQIYCSFF</sequence>
<dbReference type="AlphaFoldDB" id="A0A4Y2JCH5"/>
<dbReference type="Proteomes" id="UP000499080">
    <property type="component" value="Unassembled WGS sequence"/>
</dbReference>
<reference evidence="1 2" key="1">
    <citation type="journal article" date="2019" name="Sci. Rep.">
        <title>Orb-weaving spider Araneus ventricosus genome elucidates the spidroin gene catalogue.</title>
        <authorList>
            <person name="Kono N."/>
            <person name="Nakamura H."/>
            <person name="Ohtoshi R."/>
            <person name="Moran D.A.P."/>
            <person name="Shinohara A."/>
            <person name="Yoshida Y."/>
            <person name="Fujiwara M."/>
            <person name="Mori M."/>
            <person name="Tomita M."/>
            <person name="Arakawa K."/>
        </authorList>
    </citation>
    <scope>NUCLEOTIDE SEQUENCE [LARGE SCALE GENOMIC DNA]</scope>
</reference>
<dbReference type="OrthoDB" id="10030726at2759"/>
<evidence type="ECO:0000313" key="2">
    <source>
        <dbReference type="Proteomes" id="UP000499080"/>
    </source>
</evidence>
<organism evidence="1 2">
    <name type="scientific">Araneus ventricosus</name>
    <name type="common">Orbweaver spider</name>
    <name type="synonym">Epeira ventricosa</name>
    <dbReference type="NCBI Taxonomy" id="182803"/>
    <lineage>
        <taxon>Eukaryota</taxon>
        <taxon>Metazoa</taxon>
        <taxon>Ecdysozoa</taxon>
        <taxon>Arthropoda</taxon>
        <taxon>Chelicerata</taxon>
        <taxon>Arachnida</taxon>
        <taxon>Araneae</taxon>
        <taxon>Araneomorphae</taxon>
        <taxon>Entelegynae</taxon>
        <taxon>Araneoidea</taxon>
        <taxon>Araneidae</taxon>
        <taxon>Araneus</taxon>
    </lineage>
</organism>
<proteinExistence type="predicted"/>
<evidence type="ECO:0000313" key="1">
    <source>
        <dbReference type="EMBL" id="GBM88003.1"/>
    </source>
</evidence>
<protein>
    <submittedName>
        <fullName evidence="1">Uncharacterized protein</fullName>
    </submittedName>
</protein>
<gene>
    <name evidence="1" type="ORF">AVEN_21036_1</name>
</gene>
<comment type="caution">
    <text evidence="1">The sequence shown here is derived from an EMBL/GenBank/DDBJ whole genome shotgun (WGS) entry which is preliminary data.</text>
</comment>
<accession>A0A4Y2JCH5</accession>
<dbReference type="EMBL" id="BGPR01110074">
    <property type="protein sequence ID" value="GBM88003.1"/>
    <property type="molecule type" value="Genomic_DNA"/>
</dbReference>